<proteinExistence type="predicted"/>
<name>A0A7C3VEA5_9CYAN</name>
<gene>
    <name evidence="2" type="ORF">ENR15_00565</name>
</gene>
<dbReference type="InterPro" id="IPR001646">
    <property type="entry name" value="5peptide_repeat"/>
</dbReference>
<dbReference type="Gene3D" id="2.160.20.80">
    <property type="entry name" value="E3 ubiquitin-protein ligase SopA"/>
    <property type="match status" value="1"/>
</dbReference>
<evidence type="ECO:0000256" key="1">
    <source>
        <dbReference type="ARBA" id="ARBA00022737"/>
    </source>
</evidence>
<dbReference type="EMBL" id="DSPX01000003">
    <property type="protein sequence ID" value="HGF99192.1"/>
    <property type="molecule type" value="Genomic_DNA"/>
</dbReference>
<dbReference type="SUPFAM" id="SSF141571">
    <property type="entry name" value="Pentapeptide repeat-like"/>
    <property type="match status" value="1"/>
</dbReference>
<evidence type="ECO:0000313" key="2">
    <source>
        <dbReference type="EMBL" id="HGF99192.1"/>
    </source>
</evidence>
<dbReference type="Pfam" id="PF00805">
    <property type="entry name" value="Pentapeptide"/>
    <property type="match status" value="2"/>
</dbReference>
<dbReference type="AlphaFoldDB" id="A0A7C3VEA5"/>
<keyword evidence="1" id="KW-0677">Repeat</keyword>
<accession>A0A7C3VEA5</accession>
<protein>
    <submittedName>
        <fullName evidence="2">Pentapeptide repeat-containing protein</fullName>
    </submittedName>
</protein>
<organism evidence="2">
    <name type="scientific">Planktothricoides sp. SpSt-374</name>
    <dbReference type="NCBI Taxonomy" id="2282167"/>
    <lineage>
        <taxon>Bacteria</taxon>
        <taxon>Bacillati</taxon>
        <taxon>Cyanobacteriota</taxon>
        <taxon>Cyanophyceae</taxon>
        <taxon>Oscillatoriophycideae</taxon>
        <taxon>Oscillatoriales</taxon>
        <taxon>Oscillatoriaceae</taxon>
        <taxon>Planktothricoides</taxon>
    </lineage>
</organism>
<comment type="caution">
    <text evidence="2">The sequence shown here is derived from an EMBL/GenBank/DDBJ whole genome shotgun (WGS) entry which is preliminary data.</text>
</comment>
<sequence length="267" mass="28117">MVEAEELWHHDISPNKHAILERKLIKSLVELKLQPHTHQVELPGRESTGDKNLGATEIFWIEANPEQIKATEALWEVLQEDITKVVGAGTDDLAELAKIVNLNPLNDFAGANLLACDLRNGDFTGADFTKANLRGADLTDADFTGASLVGAKLAGADLTGAMLSDANLTGADLHLSSLALASLSGAKLEGANLHQANLSNANLSDADLTDADLTGADLHQAGLVLTNLSGAKLAGAKVAAARFKSPMGMTDAIVRDLQQLGAIFEEL</sequence>
<dbReference type="PANTHER" id="PTHR47485">
    <property type="entry name" value="THYLAKOID LUMENAL 17.4 KDA PROTEIN, CHLOROPLASTIC"/>
    <property type="match status" value="1"/>
</dbReference>
<dbReference type="PANTHER" id="PTHR47485:SF1">
    <property type="entry name" value="THYLAKOID LUMENAL 17.4 KDA PROTEIN, CHLOROPLASTIC"/>
    <property type="match status" value="1"/>
</dbReference>
<reference evidence="2" key="1">
    <citation type="journal article" date="2020" name="mSystems">
        <title>Genome- and Community-Level Interaction Insights into Carbon Utilization and Element Cycling Functions of Hydrothermarchaeota in Hydrothermal Sediment.</title>
        <authorList>
            <person name="Zhou Z."/>
            <person name="Liu Y."/>
            <person name="Xu W."/>
            <person name="Pan J."/>
            <person name="Luo Z.H."/>
            <person name="Li M."/>
        </authorList>
    </citation>
    <scope>NUCLEOTIDE SEQUENCE [LARGE SCALE GENOMIC DNA]</scope>
    <source>
        <strain evidence="2">SpSt-374</strain>
    </source>
</reference>